<accession>A0A8H6JPT2</accession>
<feature type="domain" description="Nucleoside phosphorylase" evidence="2">
    <location>
        <begin position="14"/>
        <end position="302"/>
    </location>
</feature>
<dbReference type="InterPro" id="IPR053137">
    <property type="entry name" value="NLR-like"/>
</dbReference>
<evidence type="ECO:0000259" key="2">
    <source>
        <dbReference type="Pfam" id="PF01048"/>
    </source>
</evidence>
<dbReference type="PANTHER" id="PTHR46082:SF6">
    <property type="entry name" value="AAA+ ATPASE DOMAIN-CONTAINING PROTEIN-RELATED"/>
    <property type="match status" value="1"/>
</dbReference>
<dbReference type="InterPro" id="IPR027417">
    <property type="entry name" value="P-loop_NTPase"/>
</dbReference>
<evidence type="ECO:0000256" key="1">
    <source>
        <dbReference type="ARBA" id="ARBA00022737"/>
    </source>
</evidence>
<evidence type="ECO:0000259" key="3">
    <source>
        <dbReference type="Pfam" id="PF24883"/>
    </source>
</evidence>
<dbReference type="Gene3D" id="3.40.50.1580">
    <property type="entry name" value="Nucleoside phosphorylase domain"/>
    <property type="match status" value="1"/>
</dbReference>
<dbReference type="Pfam" id="PF24883">
    <property type="entry name" value="NPHP3_N"/>
    <property type="match status" value="1"/>
</dbReference>
<feature type="domain" description="Nephrocystin 3-like N-terminal" evidence="3">
    <location>
        <begin position="350"/>
        <end position="516"/>
    </location>
</feature>
<organism evidence="4 5">
    <name type="scientific">Colletotrichum sojae</name>
    <dbReference type="NCBI Taxonomy" id="2175907"/>
    <lineage>
        <taxon>Eukaryota</taxon>
        <taxon>Fungi</taxon>
        <taxon>Dikarya</taxon>
        <taxon>Ascomycota</taxon>
        <taxon>Pezizomycotina</taxon>
        <taxon>Sordariomycetes</taxon>
        <taxon>Hypocreomycetidae</taxon>
        <taxon>Glomerellales</taxon>
        <taxon>Glomerellaceae</taxon>
        <taxon>Colletotrichum</taxon>
        <taxon>Colletotrichum orchidearum species complex</taxon>
    </lineage>
</organism>
<comment type="caution">
    <text evidence="4">The sequence shown here is derived from an EMBL/GenBank/DDBJ whole genome shotgun (WGS) entry which is preliminary data.</text>
</comment>
<reference evidence="4 5" key="1">
    <citation type="journal article" date="2020" name="Phytopathology">
        <title>Genome Sequence Resources of Colletotrichum truncatum, C. plurivorum, C. musicola, and C. sojae: Four Species Pathogenic to Soybean (Glycine max).</title>
        <authorList>
            <person name="Rogerio F."/>
            <person name="Boufleur T.R."/>
            <person name="Ciampi-Guillardi M."/>
            <person name="Sukno S.A."/>
            <person name="Thon M.R."/>
            <person name="Massola Junior N.S."/>
            <person name="Baroncelli R."/>
        </authorList>
    </citation>
    <scope>NUCLEOTIDE SEQUENCE [LARGE SCALE GENOMIC DNA]</scope>
    <source>
        <strain evidence="4 5">LFN0009</strain>
    </source>
</reference>
<dbReference type="InterPro" id="IPR035994">
    <property type="entry name" value="Nucleoside_phosphorylase_sf"/>
</dbReference>
<dbReference type="Pfam" id="PF01048">
    <property type="entry name" value="PNP_UDP_1"/>
    <property type="match status" value="1"/>
</dbReference>
<dbReference type="InterPro" id="IPR000845">
    <property type="entry name" value="Nucleoside_phosphorylase_d"/>
</dbReference>
<name>A0A8H6JPT2_9PEZI</name>
<dbReference type="InterPro" id="IPR056884">
    <property type="entry name" value="NPHP3-like_N"/>
</dbReference>
<keyword evidence="1" id="KW-0677">Repeat</keyword>
<dbReference type="AlphaFoldDB" id="A0A8H6JPT2"/>
<dbReference type="SUPFAM" id="SSF52540">
    <property type="entry name" value="P-loop containing nucleoside triphosphate hydrolases"/>
    <property type="match status" value="1"/>
</dbReference>
<dbReference type="Gene3D" id="3.40.50.300">
    <property type="entry name" value="P-loop containing nucleotide triphosphate hydrolases"/>
    <property type="match status" value="1"/>
</dbReference>
<protein>
    <submittedName>
        <fullName evidence="4">Nacht and ankyrin domain protein</fullName>
    </submittedName>
</protein>
<dbReference type="SUPFAM" id="SSF53167">
    <property type="entry name" value="Purine and uridine phosphorylases"/>
    <property type="match status" value="1"/>
</dbReference>
<keyword evidence="5" id="KW-1185">Reference proteome</keyword>
<gene>
    <name evidence="4" type="ORF">CSOJ01_02569</name>
</gene>
<dbReference type="EMBL" id="WIGN01000023">
    <property type="protein sequence ID" value="KAF6817149.1"/>
    <property type="molecule type" value="Genomic_DNA"/>
</dbReference>
<evidence type="ECO:0000313" key="5">
    <source>
        <dbReference type="Proteomes" id="UP000652219"/>
    </source>
</evidence>
<dbReference type="GO" id="GO:0009116">
    <property type="term" value="P:nucleoside metabolic process"/>
    <property type="evidence" value="ECO:0007669"/>
    <property type="project" value="InterPro"/>
</dbReference>
<evidence type="ECO:0000313" key="4">
    <source>
        <dbReference type="EMBL" id="KAF6817149.1"/>
    </source>
</evidence>
<dbReference type="GO" id="GO:0003824">
    <property type="term" value="F:catalytic activity"/>
    <property type="evidence" value="ECO:0007669"/>
    <property type="project" value="InterPro"/>
</dbReference>
<dbReference type="Proteomes" id="UP000652219">
    <property type="component" value="Unassembled WGS sequence"/>
</dbReference>
<proteinExistence type="predicted"/>
<dbReference type="PANTHER" id="PTHR46082">
    <property type="entry name" value="ATP/GTP-BINDING PROTEIN-RELATED"/>
    <property type="match status" value="1"/>
</dbReference>
<sequence>MASPNPHPRAGDVRVAIICALKLEYDAVKLAYEHIWEDDRTQDGYGYSTGRIGGHVSLLACCEAGKANAAGVASNIRSRYRGIKLAIVAGICGGVPRAGTDKELFLGDVVISTSIFQYDYGRRNTDKFRPKEGIEDALPVPGREICSFLHILQTRDAYKKLQSETSRILQDVQRLEPDTYQRPDDAEDYLHEADYVHKHRNSPRCDCDCDELAVCDEALEATCICVRFGGVGSGDTVMKSGRDRDDVAKRHDLIALEMEGAGVRKYINDSIVVKSVCDYADSHKNKNWQDFAAAAAASATKAILEQFSYEKEQETPKISKKYEQIERDLLPLLAAEHERYKDFNPEKVEGTCEWFFKDPRFLEWLDCPSGIIWVSAGPGCGKSVLAKALIDEQRLSKTPGKTTVCHFSFKAGEERRTSSSDTLSAVLHQLFVAKRGSGIIQHAENDFESYGEMLRDNFHRLWAILINCAKSPDAGEIVCVLDALDECDETGRKEILLKLRTFDNSQSRLKFLITGRPYDHLEDEFKGLSEKGVCIQLDGDDKSEEISEEINLVIEHKVDIITKHWEYFRVEHRQQLLKSLKEMENRTYLWLHLTMDIVEKRRSN</sequence>